<protein>
    <submittedName>
        <fullName evidence="2">Clavaminate synthase-like protein</fullName>
    </submittedName>
</protein>
<organism evidence="2 3">
    <name type="scientific">Tilletiopsis washingtonensis</name>
    <dbReference type="NCBI Taxonomy" id="58919"/>
    <lineage>
        <taxon>Eukaryota</taxon>
        <taxon>Fungi</taxon>
        <taxon>Dikarya</taxon>
        <taxon>Basidiomycota</taxon>
        <taxon>Ustilaginomycotina</taxon>
        <taxon>Exobasidiomycetes</taxon>
        <taxon>Entylomatales</taxon>
        <taxon>Entylomatales incertae sedis</taxon>
        <taxon>Tilletiopsis</taxon>
    </lineage>
</organism>
<dbReference type="STRING" id="58919.A0A316Z185"/>
<dbReference type="GO" id="GO:0005634">
    <property type="term" value="C:nucleus"/>
    <property type="evidence" value="ECO:0007669"/>
    <property type="project" value="TreeGrafter"/>
</dbReference>
<dbReference type="SMART" id="SM00558">
    <property type="entry name" value="JmjC"/>
    <property type="match status" value="1"/>
</dbReference>
<dbReference type="InterPro" id="IPR003347">
    <property type="entry name" value="JmjC_dom"/>
</dbReference>
<dbReference type="PROSITE" id="PS51184">
    <property type="entry name" value="JMJC"/>
    <property type="match status" value="1"/>
</dbReference>
<accession>A0A316Z185</accession>
<dbReference type="SUPFAM" id="SSF51197">
    <property type="entry name" value="Clavaminate synthase-like"/>
    <property type="match status" value="1"/>
</dbReference>
<sequence>WDLKRLCDEAGEAEIQAEAMRCTPETYLAYATSMRPPYADGVVPDESPLYLFDAQLPQRLGDNWNVPALLGRNEKGKAQEGGGEWDHDLFGLLGERRPDYRWVIAGPERSGSGWHKDPNATSAWNTILSGSKHWLFLPPHVTPPGVFVSHDEGEVTAPLSLAEWAEGYLEECRRRHGERGDGMLLEGRCEEGETVYVPTGWWHCVVNTSECVAFTQNLVSRHELGAVLDFMKSRPTHVSGFKRAPSSCAPLYGLFCARLREYDEALLEDALRQVREKE</sequence>
<dbReference type="PANTHER" id="PTHR12480">
    <property type="entry name" value="ARGININE DEMETHYLASE AND LYSYL-HYDROXYLASE JMJD"/>
    <property type="match status" value="1"/>
</dbReference>
<name>A0A316Z185_9BASI</name>
<dbReference type="Gene3D" id="2.60.120.650">
    <property type="entry name" value="Cupin"/>
    <property type="match status" value="1"/>
</dbReference>
<dbReference type="GeneID" id="37267399"/>
<dbReference type="InterPro" id="IPR050910">
    <property type="entry name" value="JMJD6_ArgDemeth/LysHydrox"/>
</dbReference>
<gene>
    <name evidence="2" type="ORF">FA09DRAFT_283631</name>
</gene>
<dbReference type="Proteomes" id="UP000245946">
    <property type="component" value="Unassembled WGS sequence"/>
</dbReference>
<feature type="domain" description="JmjC" evidence="1">
    <location>
        <begin position="45"/>
        <end position="235"/>
    </location>
</feature>
<dbReference type="Pfam" id="PF02373">
    <property type="entry name" value="JmjC"/>
    <property type="match status" value="1"/>
</dbReference>
<proteinExistence type="predicted"/>
<dbReference type="GO" id="GO:0000987">
    <property type="term" value="F:cis-regulatory region sequence-specific DNA binding"/>
    <property type="evidence" value="ECO:0007669"/>
    <property type="project" value="TreeGrafter"/>
</dbReference>
<evidence type="ECO:0000313" key="3">
    <source>
        <dbReference type="Proteomes" id="UP000245946"/>
    </source>
</evidence>
<feature type="non-terminal residue" evidence="2">
    <location>
        <position position="1"/>
    </location>
</feature>
<dbReference type="OrthoDB" id="424465at2759"/>
<dbReference type="PANTHER" id="PTHR12480:SF21">
    <property type="entry name" value="JMJC DOMAIN-CONTAINING PROTEIN 8"/>
    <property type="match status" value="1"/>
</dbReference>
<evidence type="ECO:0000259" key="1">
    <source>
        <dbReference type="PROSITE" id="PS51184"/>
    </source>
</evidence>
<feature type="non-terminal residue" evidence="2">
    <location>
        <position position="278"/>
    </location>
</feature>
<reference evidence="2 3" key="1">
    <citation type="journal article" date="2018" name="Mol. Biol. Evol.">
        <title>Broad Genomic Sampling Reveals a Smut Pathogenic Ancestry of the Fungal Clade Ustilaginomycotina.</title>
        <authorList>
            <person name="Kijpornyongpan T."/>
            <person name="Mondo S.J."/>
            <person name="Barry K."/>
            <person name="Sandor L."/>
            <person name="Lee J."/>
            <person name="Lipzen A."/>
            <person name="Pangilinan J."/>
            <person name="LaButti K."/>
            <person name="Hainaut M."/>
            <person name="Henrissat B."/>
            <person name="Grigoriev I.V."/>
            <person name="Spatafora J.W."/>
            <person name="Aime M.C."/>
        </authorList>
    </citation>
    <scope>NUCLEOTIDE SEQUENCE [LARGE SCALE GENOMIC DNA]</scope>
    <source>
        <strain evidence="2 3">MCA 4186</strain>
    </source>
</reference>
<dbReference type="AlphaFoldDB" id="A0A316Z185"/>
<keyword evidence="3" id="KW-1185">Reference proteome</keyword>
<dbReference type="RefSeq" id="XP_025595819.1">
    <property type="nucleotide sequence ID" value="XM_025739853.1"/>
</dbReference>
<dbReference type="EMBL" id="KZ819304">
    <property type="protein sequence ID" value="PWN95540.1"/>
    <property type="molecule type" value="Genomic_DNA"/>
</dbReference>
<evidence type="ECO:0000313" key="2">
    <source>
        <dbReference type="EMBL" id="PWN95540.1"/>
    </source>
</evidence>